<feature type="domain" description="Protein kinase" evidence="21">
    <location>
        <begin position="498"/>
        <end position="760"/>
    </location>
</feature>
<evidence type="ECO:0000256" key="3">
    <source>
        <dbReference type="ARBA" id="ARBA00022475"/>
    </source>
</evidence>
<evidence type="ECO:0000256" key="11">
    <source>
        <dbReference type="ARBA" id="ARBA00023170"/>
    </source>
</evidence>
<dbReference type="GO" id="GO:0005524">
    <property type="term" value="F:ATP binding"/>
    <property type="evidence" value="ECO:0007669"/>
    <property type="project" value="InterPro"/>
</dbReference>
<evidence type="ECO:0000256" key="10">
    <source>
        <dbReference type="ARBA" id="ARBA00023136"/>
    </source>
</evidence>
<evidence type="ECO:0000256" key="5">
    <source>
        <dbReference type="ARBA" id="ARBA00022729"/>
    </source>
</evidence>
<dbReference type="GeneTree" id="ENSGT00940000155955"/>
<dbReference type="InterPro" id="IPR011009">
    <property type="entry name" value="Kinase-like_dom_sf"/>
</dbReference>
<evidence type="ECO:0000313" key="23">
    <source>
        <dbReference type="Ensembl" id="ENSTNIP00000015916.1"/>
    </source>
</evidence>
<sequence length="1098" mass="124335">KMEAASWWLSVCVVGVLAAGGGGISPCMHASIINVILLDDEWSSWSLKYVKGEVLKAIEKDKALNSEGDPHQGVQLNLTANFGGFNTTLYGHQGCKSTTCEGVEELKYLMHEGDIGCSVLGPTCTYAAFQIVDMEKGLKLSTPIISAGSFGLACDGTSNLQRLLPPARKISSFFIQFWPHTNSLKPQWNSTYLLKKDVNTEDCFWYVNALDAGSFAKTVQRNLVHTFKELNEILTSQKRSSNLFIMCGSPLDLLEAKNGSKEADSSEILFLLIDLYNDQYYTNTSSMASMQNVLVLTMPNTRNYTVNPDVHSNSMLLLSVPPQMNDYMAAYHDAVLLIGQVMRKIMEKNASEVQVMEFVNVNYFRNTSFNGSAGTYKLGQSWRQRRGACPSSTTTPDHKYRLLFSFDTETNVTTVMDHDPVFIWGKRLPDYRPGSGTAHSPSHNIILIVLAVTVVVVTTIAFMFYRQNRRDHQMRKRWSHIAPDLIQLLENDTHNVVSLKIEDEGKKSNFNIQRAFYDRKIVILKELKHSDGNFNKTQKIELNALQQIDYYNLTKFYGTVKLEQGVFGVFEYGERGSLRYVLNDLVSYPEETFMDWEFKISVMYDIAKGMSYLHASDIQVHGRLKSTNCVVDNRMVVKITDFGCNSFLSPGKDLWTAPEHLKEQGTSQKGDVYSFAIIAHEIVLRKCTFYTASCTGREGEIPASRSPRRIITSNLRPDLNSDTDSEKELEVYTLIKSCWDEDPEKRPDFRKVENSLGKIISKIHNQENESYVDNMIRRLQMYSRNLEHLVEERTALYKAERDRADNLNFMLLPRPVVKSLKESGMVEPELYEEVTIYFSDIVGFTTLCQYSTPMEVVDMLNDIYKGFDSIVDLHDVYKVETIGDAYMVASGLPKRNGNRHAVDICHMALDILHFMGTFQLRHLPGIPVWIRIGVHSGPGLCAAGVVGVKMPRYCLFGDTVNTASRMESTGHPLRIHVSEPTINILQRTDCKFEYEIRGDTYLKGKGTETTYWLTGEEGEDFKLPTPPTTENFQRLQQDLAHMILACLEQRARGSIRRKKPVSSPSREDDKGQESEAESEGSHLEYLHMATVDNTLSTF</sequence>
<dbReference type="InterPro" id="IPR001054">
    <property type="entry name" value="A/G_cyclase"/>
</dbReference>
<reference evidence="24" key="1">
    <citation type="journal article" date="2004" name="Nature">
        <title>Genome duplication in the teleost fish Tetraodon nigroviridis reveals the early vertebrate proto-karyotype.</title>
        <authorList>
            <person name="Jaillon O."/>
            <person name="Aury J.-M."/>
            <person name="Brunet F."/>
            <person name="Petit J.-L."/>
            <person name="Stange-Thomann N."/>
            <person name="Mauceli E."/>
            <person name="Bouneau L."/>
            <person name="Fischer C."/>
            <person name="Ozouf-Costaz C."/>
            <person name="Bernot A."/>
            <person name="Nicaud S."/>
            <person name="Jaffe D."/>
            <person name="Fisher S."/>
            <person name="Lutfalla G."/>
            <person name="Dossat C."/>
            <person name="Segurens B."/>
            <person name="Dasilva C."/>
            <person name="Salanoubat M."/>
            <person name="Levy M."/>
            <person name="Boudet N."/>
            <person name="Castellano S."/>
            <person name="Anthouard V."/>
            <person name="Jubin C."/>
            <person name="Castelli V."/>
            <person name="Katinka M."/>
            <person name="Vacherie B."/>
            <person name="Biemont C."/>
            <person name="Skalli Z."/>
            <person name="Cattolico L."/>
            <person name="Poulain J."/>
            <person name="De Berardinis V."/>
            <person name="Cruaud C."/>
            <person name="Duprat S."/>
            <person name="Brottier P."/>
            <person name="Coutanceau J.-P."/>
            <person name="Gouzy J."/>
            <person name="Parra G."/>
            <person name="Lardier G."/>
            <person name="Chapple C."/>
            <person name="McKernan K.J."/>
            <person name="McEwan P."/>
            <person name="Bosak S."/>
            <person name="Kellis M."/>
            <person name="Volff J.-N."/>
            <person name="Guigo R."/>
            <person name="Zody M.C."/>
            <person name="Mesirov J."/>
            <person name="Lindblad-Toh K."/>
            <person name="Birren B."/>
            <person name="Nusbaum C."/>
            <person name="Kahn D."/>
            <person name="Robinson-Rechavi M."/>
            <person name="Laudet V."/>
            <person name="Schachter V."/>
            <person name="Quetier F."/>
            <person name="Saurin W."/>
            <person name="Scarpelli C."/>
            <person name="Wincker P."/>
            <person name="Lander E.S."/>
            <person name="Weissenbach J."/>
            <person name="Roest Crollius H."/>
        </authorList>
    </citation>
    <scope>NUCLEOTIDE SEQUENCE [LARGE SCALE GENOMIC DNA]</scope>
</reference>
<evidence type="ECO:0000313" key="24">
    <source>
        <dbReference type="Proteomes" id="UP000007303"/>
    </source>
</evidence>
<evidence type="ECO:0000256" key="6">
    <source>
        <dbReference type="ARBA" id="ARBA00022741"/>
    </source>
</evidence>
<accession>H3D5X6</accession>
<feature type="transmembrane region" description="Helical" evidence="19">
    <location>
        <begin position="445"/>
        <end position="465"/>
    </location>
</feature>
<comment type="similarity">
    <text evidence="16">Belongs to the adenylyl cyclase class-4/guanylyl cyclase family.</text>
</comment>
<keyword evidence="11" id="KW-0675">Receptor</keyword>
<evidence type="ECO:0000256" key="14">
    <source>
        <dbReference type="ARBA" id="ARBA00023293"/>
    </source>
</evidence>
<feature type="region of interest" description="Disordered" evidence="18">
    <location>
        <begin position="1054"/>
        <end position="1083"/>
    </location>
</feature>
<keyword evidence="5 20" id="KW-0732">Signal</keyword>
<evidence type="ECO:0000256" key="13">
    <source>
        <dbReference type="ARBA" id="ARBA00023239"/>
    </source>
</evidence>
<dbReference type="GO" id="GO:0004016">
    <property type="term" value="F:adenylate cyclase activity"/>
    <property type="evidence" value="ECO:0007669"/>
    <property type="project" value="TreeGrafter"/>
</dbReference>
<dbReference type="GO" id="GO:0001653">
    <property type="term" value="F:peptide receptor activity"/>
    <property type="evidence" value="ECO:0007669"/>
    <property type="project" value="TreeGrafter"/>
</dbReference>
<evidence type="ECO:0000256" key="19">
    <source>
        <dbReference type="SAM" id="Phobius"/>
    </source>
</evidence>
<dbReference type="Gene3D" id="3.40.50.2300">
    <property type="match status" value="2"/>
</dbReference>
<dbReference type="CDD" id="cd07302">
    <property type="entry name" value="CHD"/>
    <property type="match status" value="1"/>
</dbReference>
<comment type="catalytic activity">
    <reaction evidence="15">
        <text>GTP = 3',5'-cyclic GMP + diphosphate</text>
        <dbReference type="Rhea" id="RHEA:13665"/>
        <dbReference type="ChEBI" id="CHEBI:33019"/>
        <dbReference type="ChEBI" id="CHEBI:37565"/>
        <dbReference type="ChEBI" id="CHEBI:57746"/>
        <dbReference type="EC" id="4.6.1.2"/>
    </reaction>
    <physiologicalReaction direction="left-to-right" evidence="15">
        <dbReference type="Rhea" id="RHEA:13666"/>
    </physiologicalReaction>
</comment>
<dbReference type="GO" id="GO:0005525">
    <property type="term" value="F:GTP binding"/>
    <property type="evidence" value="ECO:0007669"/>
    <property type="project" value="UniProtKB-KW"/>
</dbReference>
<keyword evidence="6" id="KW-0547">Nucleotide-binding</keyword>
<keyword evidence="3" id="KW-1003">Cell membrane</keyword>
<evidence type="ECO:0000256" key="7">
    <source>
        <dbReference type="ARBA" id="ARBA00022824"/>
    </source>
</evidence>
<keyword evidence="8 19" id="KW-1133">Transmembrane helix</keyword>
<feature type="signal peptide" evidence="20">
    <location>
        <begin position="1"/>
        <end position="18"/>
    </location>
</feature>
<dbReference type="GO" id="GO:0007168">
    <property type="term" value="P:receptor guanylyl cyclase signaling pathway"/>
    <property type="evidence" value="ECO:0007669"/>
    <property type="project" value="TreeGrafter"/>
</dbReference>
<dbReference type="Pfam" id="PF07714">
    <property type="entry name" value="PK_Tyr_Ser-Thr"/>
    <property type="match status" value="1"/>
</dbReference>
<dbReference type="InterPro" id="IPR001170">
    <property type="entry name" value="ANPR/GUC"/>
</dbReference>
<keyword evidence="14 17" id="KW-0141">cGMP biosynthesis</keyword>
<dbReference type="OMA" id="YLHMATV"/>
<dbReference type="InterPro" id="IPR001245">
    <property type="entry name" value="Ser-Thr/Tyr_kinase_cat_dom"/>
</dbReference>
<keyword evidence="4 19" id="KW-0812">Transmembrane</keyword>
<dbReference type="SUPFAM" id="SSF53822">
    <property type="entry name" value="Periplasmic binding protein-like I"/>
    <property type="match status" value="1"/>
</dbReference>
<keyword evidence="13 16" id="KW-0456">Lyase</keyword>
<evidence type="ECO:0000259" key="21">
    <source>
        <dbReference type="PROSITE" id="PS50011"/>
    </source>
</evidence>
<dbReference type="GO" id="GO:0004672">
    <property type="term" value="F:protein kinase activity"/>
    <property type="evidence" value="ECO:0007669"/>
    <property type="project" value="InterPro"/>
</dbReference>
<dbReference type="Ensembl" id="ENSTNIT00000016126.1">
    <property type="protein sequence ID" value="ENSTNIP00000015916.1"/>
    <property type="gene ID" value="ENSTNIG00000012936.1"/>
</dbReference>
<dbReference type="PRINTS" id="PR00255">
    <property type="entry name" value="NATPEPTIDER"/>
</dbReference>
<reference evidence="23" key="2">
    <citation type="submission" date="2025-08" db="UniProtKB">
        <authorList>
            <consortium name="Ensembl"/>
        </authorList>
    </citation>
    <scope>IDENTIFICATION</scope>
</reference>
<dbReference type="InterPro" id="IPR018297">
    <property type="entry name" value="A/G_cyclase_CS"/>
</dbReference>
<evidence type="ECO:0000256" key="9">
    <source>
        <dbReference type="ARBA" id="ARBA00023134"/>
    </source>
</evidence>
<evidence type="ECO:0000256" key="16">
    <source>
        <dbReference type="RuleBase" id="RU000405"/>
    </source>
</evidence>
<dbReference type="GO" id="GO:0005886">
    <property type="term" value="C:plasma membrane"/>
    <property type="evidence" value="ECO:0007669"/>
    <property type="project" value="UniProtKB-SubCell"/>
</dbReference>
<evidence type="ECO:0000256" key="17">
    <source>
        <dbReference type="RuleBase" id="RU003431"/>
    </source>
</evidence>
<evidence type="ECO:0000256" key="20">
    <source>
        <dbReference type="SAM" id="SignalP"/>
    </source>
</evidence>
<dbReference type="Gene3D" id="1.10.510.10">
    <property type="entry name" value="Transferase(Phosphotransferase) domain 1"/>
    <property type="match status" value="1"/>
</dbReference>
<keyword evidence="24" id="KW-1185">Reference proteome</keyword>
<dbReference type="GO" id="GO:0005789">
    <property type="term" value="C:endoplasmic reticulum membrane"/>
    <property type="evidence" value="ECO:0007669"/>
    <property type="project" value="UniProtKB-SubCell"/>
</dbReference>
<dbReference type="PROSITE" id="PS50125">
    <property type="entry name" value="GUANYLATE_CYCLASE_2"/>
    <property type="match status" value="1"/>
</dbReference>
<proteinExistence type="inferred from homology"/>
<dbReference type="Gene3D" id="3.30.70.1230">
    <property type="entry name" value="Nucleotide cyclase"/>
    <property type="match status" value="1"/>
</dbReference>
<evidence type="ECO:0000256" key="12">
    <source>
        <dbReference type="ARBA" id="ARBA00023180"/>
    </source>
</evidence>
<feature type="chain" id="PRO_5003582447" description="Guanylate cyclase" evidence="20">
    <location>
        <begin position="19"/>
        <end position="1098"/>
    </location>
</feature>
<dbReference type="PROSITE" id="PS50011">
    <property type="entry name" value="PROTEIN_KINASE_DOM"/>
    <property type="match status" value="1"/>
</dbReference>
<evidence type="ECO:0000256" key="1">
    <source>
        <dbReference type="ARBA" id="ARBA00004115"/>
    </source>
</evidence>
<evidence type="ECO:0000256" key="2">
    <source>
        <dbReference type="ARBA" id="ARBA00004251"/>
    </source>
</evidence>
<dbReference type="HOGENOM" id="CLU_001072_1_3_1"/>
<evidence type="ECO:0000256" key="15">
    <source>
        <dbReference type="ARBA" id="ARBA00036920"/>
    </source>
</evidence>
<keyword evidence="7" id="KW-0256">Endoplasmic reticulum</keyword>
<dbReference type="PROSITE" id="PS00452">
    <property type="entry name" value="GUANYLATE_CYCLASE_1"/>
    <property type="match status" value="1"/>
</dbReference>
<dbReference type="PANTHER" id="PTHR11920">
    <property type="entry name" value="GUANYLYL CYCLASE"/>
    <property type="match status" value="1"/>
</dbReference>
<evidence type="ECO:0000259" key="22">
    <source>
        <dbReference type="PROSITE" id="PS50125"/>
    </source>
</evidence>
<dbReference type="AlphaFoldDB" id="H3D5X6"/>
<name>H3D5X6_TETNG</name>
<feature type="domain" description="Guanylate cyclase" evidence="22">
    <location>
        <begin position="835"/>
        <end position="967"/>
    </location>
</feature>
<dbReference type="GO" id="GO:0035556">
    <property type="term" value="P:intracellular signal transduction"/>
    <property type="evidence" value="ECO:0007669"/>
    <property type="project" value="InterPro"/>
</dbReference>
<evidence type="ECO:0000256" key="4">
    <source>
        <dbReference type="ARBA" id="ARBA00022692"/>
    </source>
</evidence>
<keyword evidence="12" id="KW-0325">Glycoprotein</keyword>
<dbReference type="SUPFAM" id="SSF56112">
    <property type="entry name" value="Protein kinase-like (PK-like)"/>
    <property type="match status" value="1"/>
</dbReference>
<evidence type="ECO:0000256" key="18">
    <source>
        <dbReference type="SAM" id="MobiDB-lite"/>
    </source>
</evidence>
<comment type="subcellular location">
    <subcellularLocation>
        <location evidence="2">Cell membrane</location>
        <topology evidence="2">Single-pass type I membrane protein</topology>
    </subcellularLocation>
    <subcellularLocation>
        <location evidence="1">Endoplasmic reticulum membrane</location>
        <topology evidence="1">Single-pass type I membrane protein</topology>
    </subcellularLocation>
</comment>
<dbReference type="InterPro" id="IPR050401">
    <property type="entry name" value="Cyclic_nucleotide_synthase"/>
</dbReference>
<dbReference type="SMART" id="SM00044">
    <property type="entry name" value="CYCc"/>
    <property type="match status" value="1"/>
</dbReference>
<dbReference type="FunFam" id="1.10.510.10:FF:000364">
    <property type="entry name" value="Guanylate cyclase"/>
    <property type="match status" value="1"/>
</dbReference>
<dbReference type="Proteomes" id="UP000007303">
    <property type="component" value="Unassembled WGS sequence"/>
</dbReference>
<evidence type="ECO:0000256" key="8">
    <source>
        <dbReference type="ARBA" id="ARBA00022989"/>
    </source>
</evidence>
<dbReference type="InterPro" id="IPR000719">
    <property type="entry name" value="Prot_kinase_dom"/>
</dbReference>
<dbReference type="SUPFAM" id="SSF55073">
    <property type="entry name" value="Nucleotide cyclase"/>
    <property type="match status" value="1"/>
</dbReference>
<dbReference type="InParanoid" id="H3D5X6"/>
<dbReference type="PANTHER" id="PTHR11920:SF347">
    <property type="entry name" value="GUANYLYL CYCLASE C"/>
    <property type="match status" value="1"/>
</dbReference>
<protein>
    <recommendedName>
        <fullName evidence="17">Guanylate cyclase</fullName>
        <ecNumber evidence="17">4.6.1.2</ecNumber>
    </recommendedName>
</protein>
<dbReference type="FunFam" id="3.30.70.1230:FF:000015">
    <property type="entry name" value="Guanylate cyclase"/>
    <property type="match status" value="1"/>
</dbReference>
<dbReference type="InterPro" id="IPR029787">
    <property type="entry name" value="Nucleotide_cyclase"/>
</dbReference>
<dbReference type="EC" id="4.6.1.2" evidence="17"/>
<dbReference type="STRING" id="99883.ENSTNIP00000015916"/>
<dbReference type="GO" id="GO:0004383">
    <property type="term" value="F:guanylate cyclase activity"/>
    <property type="evidence" value="ECO:0007669"/>
    <property type="project" value="UniProtKB-EC"/>
</dbReference>
<keyword evidence="9" id="KW-0342">GTP-binding</keyword>
<organism evidence="23 24">
    <name type="scientific">Tetraodon nigroviridis</name>
    <name type="common">Spotted green pufferfish</name>
    <name type="synonym">Chelonodon nigroviridis</name>
    <dbReference type="NCBI Taxonomy" id="99883"/>
    <lineage>
        <taxon>Eukaryota</taxon>
        <taxon>Metazoa</taxon>
        <taxon>Chordata</taxon>
        <taxon>Craniata</taxon>
        <taxon>Vertebrata</taxon>
        <taxon>Euteleostomi</taxon>
        <taxon>Actinopterygii</taxon>
        <taxon>Neopterygii</taxon>
        <taxon>Teleostei</taxon>
        <taxon>Neoteleostei</taxon>
        <taxon>Acanthomorphata</taxon>
        <taxon>Eupercaria</taxon>
        <taxon>Tetraodontiformes</taxon>
        <taxon>Tetradontoidea</taxon>
        <taxon>Tetraodontidae</taxon>
        <taxon>Tetraodon</taxon>
    </lineage>
</organism>
<feature type="compositionally biased region" description="Basic and acidic residues" evidence="18">
    <location>
        <begin position="1065"/>
        <end position="1083"/>
    </location>
</feature>
<reference evidence="23" key="3">
    <citation type="submission" date="2025-09" db="UniProtKB">
        <authorList>
            <consortium name="Ensembl"/>
        </authorList>
    </citation>
    <scope>IDENTIFICATION</scope>
</reference>
<dbReference type="InterPro" id="IPR028082">
    <property type="entry name" value="Peripla_BP_I"/>
</dbReference>
<keyword evidence="10 19" id="KW-0472">Membrane</keyword>
<dbReference type="Pfam" id="PF00211">
    <property type="entry name" value="Guanylate_cyc"/>
    <property type="match status" value="1"/>
</dbReference>